<dbReference type="HOGENOM" id="CLU_1731751_0_0_1"/>
<organism evidence="1 2">
    <name type="scientific">Laccaria amethystina LaAM-08-1</name>
    <dbReference type="NCBI Taxonomy" id="1095629"/>
    <lineage>
        <taxon>Eukaryota</taxon>
        <taxon>Fungi</taxon>
        <taxon>Dikarya</taxon>
        <taxon>Basidiomycota</taxon>
        <taxon>Agaricomycotina</taxon>
        <taxon>Agaricomycetes</taxon>
        <taxon>Agaricomycetidae</taxon>
        <taxon>Agaricales</taxon>
        <taxon>Agaricineae</taxon>
        <taxon>Hydnangiaceae</taxon>
        <taxon>Laccaria</taxon>
    </lineage>
</organism>
<name>A0A0C9XQB0_9AGAR</name>
<dbReference type="Proteomes" id="UP000054477">
    <property type="component" value="Unassembled WGS sequence"/>
</dbReference>
<protein>
    <recommendedName>
        <fullName evidence="3">Ricin B lectin domain-containing protein</fullName>
    </recommendedName>
</protein>
<reference evidence="2" key="2">
    <citation type="submission" date="2015-01" db="EMBL/GenBank/DDBJ databases">
        <title>Evolutionary Origins and Diversification of the Mycorrhizal Mutualists.</title>
        <authorList>
            <consortium name="DOE Joint Genome Institute"/>
            <consortium name="Mycorrhizal Genomics Consortium"/>
            <person name="Kohler A."/>
            <person name="Kuo A."/>
            <person name="Nagy L.G."/>
            <person name="Floudas D."/>
            <person name="Copeland A."/>
            <person name="Barry K.W."/>
            <person name="Cichocki N."/>
            <person name="Veneault-Fourrey C."/>
            <person name="LaButti K."/>
            <person name="Lindquist E.A."/>
            <person name="Lipzen A."/>
            <person name="Lundell T."/>
            <person name="Morin E."/>
            <person name="Murat C."/>
            <person name="Riley R."/>
            <person name="Ohm R."/>
            <person name="Sun H."/>
            <person name="Tunlid A."/>
            <person name="Henrissat B."/>
            <person name="Grigoriev I.V."/>
            <person name="Hibbett D.S."/>
            <person name="Martin F."/>
        </authorList>
    </citation>
    <scope>NUCLEOTIDE SEQUENCE [LARGE SCALE GENOMIC DNA]</scope>
    <source>
        <strain evidence="2">LaAM-08-1</strain>
    </source>
</reference>
<accession>A0A0C9XQB0</accession>
<dbReference type="OrthoDB" id="2131701at2759"/>
<gene>
    <name evidence="1" type="ORF">K443DRAFT_680920</name>
</gene>
<reference evidence="1 2" key="1">
    <citation type="submission" date="2014-04" db="EMBL/GenBank/DDBJ databases">
        <authorList>
            <consortium name="DOE Joint Genome Institute"/>
            <person name="Kuo A."/>
            <person name="Kohler A."/>
            <person name="Nagy L.G."/>
            <person name="Floudas D."/>
            <person name="Copeland A."/>
            <person name="Barry K.W."/>
            <person name="Cichocki N."/>
            <person name="Veneault-Fourrey C."/>
            <person name="LaButti K."/>
            <person name="Lindquist E.A."/>
            <person name="Lipzen A."/>
            <person name="Lundell T."/>
            <person name="Morin E."/>
            <person name="Murat C."/>
            <person name="Sun H."/>
            <person name="Tunlid A."/>
            <person name="Henrissat B."/>
            <person name="Grigoriev I.V."/>
            <person name="Hibbett D.S."/>
            <person name="Martin F."/>
            <person name="Nordberg H.P."/>
            <person name="Cantor M.N."/>
            <person name="Hua S.X."/>
        </authorList>
    </citation>
    <scope>NUCLEOTIDE SEQUENCE [LARGE SCALE GENOMIC DNA]</scope>
    <source>
        <strain evidence="1 2">LaAM-08-1</strain>
    </source>
</reference>
<sequence length="151" mass="17014">MTFLPNGVYRITLWGSQGQPQVLTFHHGQVTVLPPGGASERDQEWLVENLPNDKVAIQIPANVFPSRSLSYKEPEEGERIILGPVSDFPTREWHIEIAPQKPLPVPYFIRVPDKGLLAALSPIPIFPPQLSLFPESNNLEQAWAFELVRQN</sequence>
<dbReference type="AlphaFoldDB" id="A0A0C9XQB0"/>
<evidence type="ECO:0000313" key="2">
    <source>
        <dbReference type="Proteomes" id="UP000054477"/>
    </source>
</evidence>
<proteinExistence type="predicted"/>
<evidence type="ECO:0008006" key="3">
    <source>
        <dbReference type="Google" id="ProtNLM"/>
    </source>
</evidence>
<evidence type="ECO:0000313" key="1">
    <source>
        <dbReference type="EMBL" id="KIJ98202.1"/>
    </source>
</evidence>
<keyword evidence="2" id="KW-1185">Reference proteome</keyword>
<dbReference type="EMBL" id="KN838674">
    <property type="protein sequence ID" value="KIJ98202.1"/>
    <property type="molecule type" value="Genomic_DNA"/>
</dbReference>